<dbReference type="VEuPathDB" id="MicrosporidiaDB:A0H76_376"/>
<proteinExistence type="predicted"/>
<sequence>MKEFDYRKVAWLFIEEGIKDELVEDFVKFENDFVFINELYSYLKDKNNDLFRIYSKRLNKEILNVKFDKIDIKEDISRRRQKNKEFKKRSRKKNKIKQKAKLKACKIVKDRRDDNIKRKEQYEEVEKQIRKHYRL</sequence>
<dbReference type="VEuPathDB" id="MicrosporidiaDB:HERIO_1459"/>
<evidence type="ECO:0000313" key="2">
    <source>
        <dbReference type="Proteomes" id="UP000192501"/>
    </source>
</evidence>
<dbReference type="EMBL" id="LTAI01000130">
    <property type="protein sequence ID" value="ORD99685.1"/>
    <property type="molecule type" value="Genomic_DNA"/>
</dbReference>
<accession>A0A1X0QIZ5</accession>
<evidence type="ECO:0000313" key="1">
    <source>
        <dbReference type="EMBL" id="ORD99685.1"/>
    </source>
</evidence>
<protein>
    <submittedName>
        <fullName evidence="1">Uncharacterized protein</fullName>
    </submittedName>
</protein>
<organism evidence="1 2">
    <name type="scientific">Hepatospora eriocheir</name>
    <dbReference type="NCBI Taxonomy" id="1081669"/>
    <lineage>
        <taxon>Eukaryota</taxon>
        <taxon>Fungi</taxon>
        <taxon>Fungi incertae sedis</taxon>
        <taxon>Microsporidia</taxon>
        <taxon>Hepatosporidae</taxon>
        <taxon>Hepatospora</taxon>
    </lineage>
</organism>
<dbReference type="Proteomes" id="UP000192501">
    <property type="component" value="Unassembled WGS sequence"/>
</dbReference>
<comment type="caution">
    <text evidence="1">The sequence shown here is derived from an EMBL/GenBank/DDBJ whole genome shotgun (WGS) entry which is preliminary data.</text>
</comment>
<name>A0A1X0QIZ5_9MICR</name>
<gene>
    <name evidence="1" type="ORF">A0H76_376</name>
</gene>
<reference evidence="1 2" key="1">
    <citation type="journal article" date="2017" name="Environ. Microbiol.">
        <title>Decay of the glycolytic pathway and adaptation to intranuclear parasitism within Enterocytozoonidae microsporidia.</title>
        <authorList>
            <person name="Wiredu Boakye D."/>
            <person name="Jaroenlak P."/>
            <person name="Prachumwat A."/>
            <person name="Williams T.A."/>
            <person name="Bateman K.S."/>
            <person name="Itsathitphaisarn O."/>
            <person name="Sritunyalucksana K."/>
            <person name="Paszkiewicz K.H."/>
            <person name="Moore K.A."/>
            <person name="Stentiford G.D."/>
            <person name="Williams B.A."/>
        </authorList>
    </citation>
    <scope>NUCLEOTIDE SEQUENCE [LARGE SCALE GENOMIC DNA]</scope>
    <source>
        <strain evidence="2">canceri</strain>
    </source>
</reference>
<dbReference type="AlphaFoldDB" id="A0A1X0QIZ5"/>